<dbReference type="InterPro" id="IPR036953">
    <property type="entry name" value="GreA/GreB_C_sf"/>
</dbReference>
<keyword evidence="12" id="KW-0648">Protein biosynthesis</keyword>
<dbReference type="GO" id="GO:0003746">
    <property type="term" value="F:translation elongation factor activity"/>
    <property type="evidence" value="ECO:0007669"/>
    <property type="project" value="UniProtKB-KW"/>
</dbReference>
<dbReference type="HAMAP" id="MF_00105">
    <property type="entry name" value="GreA_GreB"/>
    <property type="match status" value="1"/>
</dbReference>
<dbReference type="InterPro" id="IPR022691">
    <property type="entry name" value="Tscrpt_elong_fac_GreA/B_N"/>
</dbReference>
<protein>
    <recommendedName>
        <fullName evidence="2 8">Transcription elongation factor GreA</fullName>
    </recommendedName>
    <alternativeName>
        <fullName evidence="7 8">Transcript cleavage factor GreA</fullName>
    </alternativeName>
</protein>
<evidence type="ECO:0000256" key="1">
    <source>
        <dbReference type="ARBA" id="ARBA00008213"/>
    </source>
</evidence>
<dbReference type="GO" id="GO:0032784">
    <property type="term" value="P:regulation of DNA-templated transcription elongation"/>
    <property type="evidence" value="ECO:0007669"/>
    <property type="project" value="UniProtKB-UniRule"/>
</dbReference>
<organism evidence="12 13">
    <name type="scientific">Candidatus Brevifilum fermentans</name>
    <dbReference type="NCBI Taxonomy" id="1986204"/>
    <lineage>
        <taxon>Bacteria</taxon>
        <taxon>Bacillati</taxon>
        <taxon>Chloroflexota</taxon>
        <taxon>Anaerolineae</taxon>
        <taxon>Anaerolineales</taxon>
        <taxon>Anaerolineaceae</taxon>
        <taxon>Candidatus Brevifilum</taxon>
    </lineage>
</organism>
<dbReference type="AlphaFoldDB" id="A0A1Y6K9P7"/>
<keyword evidence="13" id="KW-1185">Reference proteome</keyword>
<evidence type="ECO:0000256" key="3">
    <source>
        <dbReference type="ARBA" id="ARBA00023015"/>
    </source>
</evidence>
<dbReference type="Pfam" id="PF03449">
    <property type="entry name" value="GreA_GreB_N"/>
    <property type="match status" value="1"/>
</dbReference>
<dbReference type="PROSITE" id="PS00830">
    <property type="entry name" value="GREAB_2"/>
    <property type="match status" value="1"/>
</dbReference>
<feature type="domain" description="Transcription elongation factor GreA/GreB C-terminal" evidence="10">
    <location>
        <begin position="84"/>
        <end position="156"/>
    </location>
</feature>
<evidence type="ECO:0000256" key="7">
    <source>
        <dbReference type="ARBA" id="ARBA00030776"/>
    </source>
</evidence>
<dbReference type="PROSITE" id="PS00829">
    <property type="entry name" value="GREAB_1"/>
    <property type="match status" value="1"/>
</dbReference>
<dbReference type="EMBL" id="LT859958">
    <property type="protein sequence ID" value="SMX54760.1"/>
    <property type="molecule type" value="Genomic_DNA"/>
</dbReference>
<comment type="similarity">
    <text evidence="1 8 9">Belongs to the GreA/GreB family.</text>
</comment>
<dbReference type="InterPro" id="IPR018151">
    <property type="entry name" value="TF_GreA/GreB_CS"/>
</dbReference>
<evidence type="ECO:0000256" key="8">
    <source>
        <dbReference type="HAMAP-Rule" id="MF_00105"/>
    </source>
</evidence>
<evidence type="ECO:0000256" key="4">
    <source>
        <dbReference type="ARBA" id="ARBA00023125"/>
    </source>
</evidence>
<dbReference type="Gene3D" id="1.10.287.180">
    <property type="entry name" value="Transcription elongation factor, GreA/GreB, N-terminal domain"/>
    <property type="match status" value="1"/>
</dbReference>
<proteinExistence type="inferred from homology"/>
<dbReference type="NCBIfam" id="TIGR01462">
    <property type="entry name" value="greA"/>
    <property type="match status" value="1"/>
</dbReference>
<dbReference type="InterPro" id="IPR028624">
    <property type="entry name" value="Tscrpt_elong_fac_GreA/B"/>
</dbReference>
<dbReference type="SUPFAM" id="SSF46557">
    <property type="entry name" value="GreA transcript cleavage protein, N-terminal domain"/>
    <property type="match status" value="1"/>
</dbReference>
<dbReference type="PANTHER" id="PTHR30437">
    <property type="entry name" value="TRANSCRIPTION ELONGATION FACTOR GREA"/>
    <property type="match status" value="1"/>
</dbReference>
<evidence type="ECO:0000256" key="6">
    <source>
        <dbReference type="ARBA" id="ARBA00024916"/>
    </source>
</evidence>
<evidence type="ECO:0000313" key="13">
    <source>
        <dbReference type="Proteomes" id="UP000195514"/>
    </source>
</evidence>
<dbReference type="Pfam" id="PF01272">
    <property type="entry name" value="GreA_GreB"/>
    <property type="match status" value="1"/>
</dbReference>
<keyword evidence="5 8" id="KW-0804">Transcription</keyword>
<keyword evidence="12" id="KW-0251">Elongation factor</keyword>
<sequence length="156" mass="17398">MNDNTHYLTPEGKAKLEAELKHLKEDERKKISERLKQAISMGDLSENADYQKAKEDQGFLEGRIQEIEAILLHAEVIEAQVNYDEVAIGAKVTFKVADDPPQSYTLVDSNEANPSEGKISYRSPVGSALVGHQVGDRVKVVLPNQEIIELEILNIE</sequence>
<feature type="domain" description="Transcription elongation factor GreA/GreB N-terminal" evidence="11">
    <location>
        <begin position="7"/>
        <end position="76"/>
    </location>
</feature>
<evidence type="ECO:0000259" key="11">
    <source>
        <dbReference type="Pfam" id="PF03449"/>
    </source>
</evidence>
<dbReference type="KEGG" id="abat:CFX1CAM_1695"/>
<name>A0A1Y6K9P7_9CHLR</name>
<dbReference type="GO" id="GO:0070063">
    <property type="term" value="F:RNA polymerase binding"/>
    <property type="evidence" value="ECO:0007669"/>
    <property type="project" value="InterPro"/>
</dbReference>
<comment type="function">
    <text evidence="6 8 9">Necessary for efficient RNA polymerase transcription elongation past template-encoded arresting sites. The arresting sites in DNA have the property of trapping a certain fraction of elongating RNA polymerases that pass through, resulting in locked ternary complexes. Cleavage of the nascent transcript by cleavage factors such as GreA or GreB allows the resumption of elongation from the new 3'terminus. GreA releases sequences of 2 to 3 nucleotides.</text>
</comment>
<evidence type="ECO:0000256" key="2">
    <source>
        <dbReference type="ARBA" id="ARBA00013729"/>
    </source>
</evidence>
<dbReference type="InterPro" id="IPR001437">
    <property type="entry name" value="Tscrpt_elong_fac_GreA/B_C"/>
</dbReference>
<dbReference type="PANTHER" id="PTHR30437:SF4">
    <property type="entry name" value="TRANSCRIPTION ELONGATION FACTOR GREA"/>
    <property type="match status" value="1"/>
</dbReference>
<gene>
    <name evidence="8 12" type="primary">greA</name>
    <name evidence="12" type="ORF">CFX1CAM_1695</name>
</gene>
<evidence type="ECO:0000313" key="12">
    <source>
        <dbReference type="EMBL" id="SMX54760.1"/>
    </source>
</evidence>
<dbReference type="Gene3D" id="3.10.50.30">
    <property type="entry name" value="Transcription elongation factor, GreA/GreB, C-terminal domain"/>
    <property type="match status" value="1"/>
</dbReference>
<dbReference type="RefSeq" id="WP_087862581.1">
    <property type="nucleotide sequence ID" value="NZ_LT859958.1"/>
</dbReference>
<dbReference type="Proteomes" id="UP000195514">
    <property type="component" value="Chromosome I"/>
</dbReference>
<dbReference type="NCBIfam" id="NF001263">
    <property type="entry name" value="PRK00226.1-4"/>
    <property type="match status" value="1"/>
</dbReference>
<dbReference type="SUPFAM" id="SSF54534">
    <property type="entry name" value="FKBP-like"/>
    <property type="match status" value="1"/>
</dbReference>
<evidence type="ECO:0000259" key="10">
    <source>
        <dbReference type="Pfam" id="PF01272"/>
    </source>
</evidence>
<evidence type="ECO:0000256" key="5">
    <source>
        <dbReference type="ARBA" id="ARBA00023163"/>
    </source>
</evidence>
<dbReference type="OrthoDB" id="9808774at2"/>
<keyword evidence="3 8" id="KW-0805">Transcription regulation</keyword>
<dbReference type="GO" id="GO:0006354">
    <property type="term" value="P:DNA-templated transcription elongation"/>
    <property type="evidence" value="ECO:0007669"/>
    <property type="project" value="TreeGrafter"/>
</dbReference>
<dbReference type="InterPro" id="IPR036805">
    <property type="entry name" value="Tscrpt_elong_fac_GreA/B_N_sf"/>
</dbReference>
<accession>A0A1Y6K9P7</accession>
<dbReference type="PIRSF" id="PIRSF006092">
    <property type="entry name" value="GreA_GreB"/>
    <property type="match status" value="1"/>
</dbReference>
<evidence type="ECO:0000256" key="9">
    <source>
        <dbReference type="RuleBase" id="RU000556"/>
    </source>
</evidence>
<dbReference type="InterPro" id="IPR006359">
    <property type="entry name" value="Tscrpt_elong_fac_GreA"/>
</dbReference>
<reference evidence="13" key="1">
    <citation type="submission" date="2017-05" db="EMBL/GenBank/DDBJ databases">
        <authorList>
            <person name="Kirkegaard R."/>
            <person name="Mcilroy J S."/>
        </authorList>
    </citation>
    <scope>NUCLEOTIDE SEQUENCE [LARGE SCALE GENOMIC DNA]</scope>
</reference>
<dbReference type="InterPro" id="IPR023459">
    <property type="entry name" value="Tscrpt_elong_fac_GreA/B_fam"/>
</dbReference>
<dbReference type="GO" id="GO:0003677">
    <property type="term" value="F:DNA binding"/>
    <property type="evidence" value="ECO:0007669"/>
    <property type="project" value="UniProtKB-UniRule"/>
</dbReference>
<dbReference type="FunFam" id="1.10.287.180:FF:000001">
    <property type="entry name" value="Transcription elongation factor GreA"/>
    <property type="match status" value="1"/>
</dbReference>
<keyword evidence="4 8" id="KW-0238">DNA-binding</keyword>